<evidence type="ECO:0000313" key="11">
    <source>
        <dbReference type="Proteomes" id="UP000321776"/>
    </source>
</evidence>
<evidence type="ECO:0000256" key="8">
    <source>
        <dbReference type="SAM" id="Phobius"/>
    </source>
</evidence>
<dbReference type="EMBL" id="VOQS01000003">
    <property type="protein sequence ID" value="TXC82265.1"/>
    <property type="molecule type" value="Genomic_DNA"/>
</dbReference>
<dbReference type="InterPro" id="IPR050277">
    <property type="entry name" value="Sodium:Solute_Symporter"/>
</dbReference>
<evidence type="ECO:0000256" key="3">
    <source>
        <dbReference type="ARBA" id="ARBA00022448"/>
    </source>
</evidence>
<keyword evidence="4 8" id="KW-0812">Transmembrane</keyword>
<accession>A0A5C6VEL9</accession>
<evidence type="ECO:0000256" key="7">
    <source>
        <dbReference type="RuleBase" id="RU362091"/>
    </source>
</evidence>
<reference evidence="10" key="2">
    <citation type="submission" date="2019-08" db="EMBL/GenBank/DDBJ databases">
        <authorList>
            <person name="Im W.-T."/>
        </authorList>
    </citation>
    <scope>NUCLEOTIDE SEQUENCE</scope>
    <source>
        <strain evidence="10">NF 2-5-3</strain>
    </source>
</reference>
<organism evidence="10 11">
    <name type="scientific">Paraburkholderia azotifigens</name>
    <dbReference type="NCBI Taxonomy" id="2057004"/>
    <lineage>
        <taxon>Bacteria</taxon>
        <taxon>Pseudomonadati</taxon>
        <taxon>Pseudomonadota</taxon>
        <taxon>Betaproteobacteria</taxon>
        <taxon>Burkholderiales</taxon>
        <taxon>Burkholderiaceae</taxon>
        <taxon>Paraburkholderia</taxon>
    </lineage>
</organism>
<keyword evidence="6 8" id="KW-0472">Membrane</keyword>
<feature type="transmembrane region" description="Helical" evidence="8">
    <location>
        <begin position="149"/>
        <end position="172"/>
    </location>
</feature>
<sequence length="493" mass="53054">MSSALAIIAAVTLFALYLGVRARHGHDMSLEQWTVGGRSFGTAFVFLLMAGEIYTTFTFLGGSGFAYGKGAPVYYILAYGTLAYILSYWMLPPVWRFAKTHRVVSQPHFFTRKYDSSGLGVLVAVVDVAALIPYLVLQLKGLGIIVSTASYGAISSTAAIWIGAAVVTIYVTMSGVRGSAWNSVVKDLLILGIVLFLGIYLPIHYYGGLGQMFHAIDAARPGFLTFPEKGASVTWFQSTVLLTALGFFMWPHTFGSVFTAKDERIFRRNAIVLPLYQLILLFVFFVGFAAALKVPGLKGGDIDLSLFKLSLATFDPWFVGVIGAAGVLTALVPGSMILTTASTLLANDIYRGFLQRNASDEAVARLARFFVPVVAVVAVLFTLHGGETIVALLLMGYSFVTQLFPAVICSLAPRNRATKQGAFCGILVGVAVVAVTTLFKVSIGQLMPFLPDALKDVNIGFVALALNVVVFVVVSALTQPHARADEQSRVQTH</sequence>
<keyword evidence="5 8" id="KW-1133">Transmembrane helix</keyword>
<dbReference type="GO" id="GO:0005886">
    <property type="term" value="C:plasma membrane"/>
    <property type="evidence" value="ECO:0007669"/>
    <property type="project" value="TreeGrafter"/>
</dbReference>
<dbReference type="AlphaFoldDB" id="A0A5C6VEL9"/>
<evidence type="ECO:0000256" key="6">
    <source>
        <dbReference type="ARBA" id="ARBA00023136"/>
    </source>
</evidence>
<evidence type="ECO:0000256" key="5">
    <source>
        <dbReference type="ARBA" id="ARBA00022989"/>
    </source>
</evidence>
<dbReference type="GO" id="GO:0022857">
    <property type="term" value="F:transmembrane transporter activity"/>
    <property type="evidence" value="ECO:0007669"/>
    <property type="project" value="InterPro"/>
</dbReference>
<evidence type="ECO:0000313" key="10">
    <source>
        <dbReference type="EMBL" id="TXC82265.1"/>
    </source>
</evidence>
<dbReference type="Pfam" id="PF00474">
    <property type="entry name" value="SSF"/>
    <property type="match status" value="1"/>
</dbReference>
<feature type="transmembrane region" description="Helical" evidence="8">
    <location>
        <begin position="459"/>
        <end position="478"/>
    </location>
</feature>
<dbReference type="InterPro" id="IPR038377">
    <property type="entry name" value="Na/Glc_symporter_sf"/>
</dbReference>
<evidence type="ECO:0000256" key="4">
    <source>
        <dbReference type="ARBA" id="ARBA00022692"/>
    </source>
</evidence>
<feature type="transmembrane region" description="Helical" evidence="8">
    <location>
        <begin position="389"/>
        <end position="409"/>
    </location>
</feature>
<feature type="transmembrane region" description="Helical" evidence="8">
    <location>
        <begin position="184"/>
        <end position="203"/>
    </location>
</feature>
<feature type="transmembrane region" description="Helical" evidence="8">
    <location>
        <begin position="317"/>
        <end position="345"/>
    </location>
</feature>
<feature type="transmembrane region" description="Helical" evidence="8">
    <location>
        <begin position="116"/>
        <end position="137"/>
    </location>
</feature>
<proteinExistence type="inferred from homology"/>
<dbReference type="InterPro" id="IPR001734">
    <property type="entry name" value="Na/solute_symporter"/>
</dbReference>
<comment type="caution">
    <text evidence="10">The sequence shown here is derived from an EMBL/GenBank/DDBJ whole genome shotgun (WGS) entry which is preliminary data.</text>
</comment>
<dbReference type="Proteomes" id="UP000321776">
    <property type="component" value="Unassembled WGS sequence"/>
</dbReference>
<feature type="transmembrane region" description="Helical" evidence="8">
    <location>
        <begin position="6"/>
        <end position="22"/>
    </location>
</feature>
<dbReference type="PROSITE" id="PS50283">
    <property type="entry name" value="NA_SOLUT_SYMP_3"/>
    <property type="match status" value="1"/>
</dbReference>
<evidence type="ECO:0000313" key="12">
    <source>
        <dbReference type="Proteomes" id="UP001481677"/>
    </source>
</evidence>
<dbReference type="EMBL" id="JAZHGA010000019">
    <property type="protein sequence ID" value="MEM5342764.1"/>
    <property type="molecule type" value="Genomic_DNA"/>
</dbReference>
<feature type="transmembrane region" description="Helical" evidence="8">
    <location>
        <begin position="366"/>
        <end position="383"/>
    </location>
</feature>
<dbReference type="RefSeq" id="WP_147234951.1">
    <property type="nucleotide sequence ID" value="NZ_JAZHFZ010000018.1"/>
</dbReference>
<reference evidence="10 11" key="1">
    <citation type="journal article" date="2018" name="Int. J. Syst. Evol. Microbiol.">
        <title>Paraburkholderia azotifigens sp. nov., a nitrogen-fixing bacterium isolated from paddy soil.</title>
        <authorList>
            <person name="Choi G.M."/>
            <person name="Im W.T."/>
        </authorList>
    </citation>
    <scope>NUCLEOTIDE SEQUENCE [LARGE SCALE GENOMIC DNA]</scope>
    <source>
        <strain evidence="10 11">NF 2-5-3</strain>
    </source>
</reference>
<keyword evidence="3" id="KW-0813">Transport</keyword>
<name>A0A5C6VEL9_9BURK</name>
<reference evidence="9 12" key="3">
    <citation type="submission" date="2024-01" db="EMBL/GenBank/DDBJ databases">
        <title>The diversity of rhizobia nodulating Mimosa spp. in eleven states of Brazil covering several biomes is determined by host plant, location, and edaphic factors.</title>
        <authorList>
            <person name="Rouws L."/>
            <person name="Barauna A."/>
            <person name="Beukes C."/>
            <person name="De Faria S.M."/>
            <person name="Gross E."/>
            <person name="Dos Reis Junior F.B."/>
            <person name="Simon M."/>
            <person name="Maluk M."/>
            <person name="Odee D.W."/>
            <person name="Kenicer G."/>
            <person name="Young J.P.W."/>
            <person name="Reis V.M."/>
            <person name="Zilli J."/>
            <person name="James E.K."/>
        </authorList>
    </citation>
    <scope>NUCLEOTIDE SEQUENCE [LARGE SCALE GENOMIC DNA]</scope>
    <source>
        <strain evidence="9 12">JPY530</strain>
    </source>
</reference>
<feature type="transmembrane region" description="Helical" evidence="8">
    <location>
        <begin position="270"/>
        <end position="292"/>
    </location>
</feature>
<dbReference type="Gene3D" id="1.20.1730.10">
    <property type="entry name" value="Sodium/glucose cotransporter"/>
    <property type="match status" value="1"/>
</dbReference>
<keyword evidence="12" id="KW-1185">Reference proteome</keyword>
<comment type="subcellular location">
    <subcellularLocation>
        <location evidence="1">Membrane</location>
        <topology evidence="1">Multi-pass membrane protein</topology>
    </subcellularLocation>
</comment>
<protein>
    <submittedName>
        <fullName evidence="9 10">Sodium:solute symporter</fullName>
    </submittedName>
</protein>
<evidence type="ECO:0000256" key="2">
    <source>
        <dbReference type="ARBA" id="ARBA00006434"/>
    </source>
</evidence>
<comment type="similarity">
    <text evidence="2 7">Belongs to the sodium:solute symporter (SSF) (TC 2.A.21) family.</text>
</comment>
<evidence type="ECO:0000313" key="9">
    <source>
        <dbReference type="EMBL" id="MEM5342764.1"/>
    </source>
</evidence>
<evidence type="ECO:0000256" key="1">
    <source>
        <dbReference type="ARBA" id="ARBA00004141"/>
    </source>
</evidence>
<gene>
    <name evidence="10" type="ORF">FRZ40_17360</name>
    <name evidence="9" type="ORF">V4C56_24480</name>
</gene>
<feature type="transmembrane region" description="Helical" evidence="8">
    <location>
        <begin position="43"/>
        <end position="67"/>
    </location>
</feature>
<feature type="transmembrane region" description="Helical" evidence="8">
    <location>
        <begin position="73"/>
        <end position="95"/>
    </location>
</feature>
<feature type="transmembrane region" description="Helical" evidence="8">
    <location>
        <begin position="235"/>
        <end position="258"/>
    </location>
</feature>
<dbReference type="PANTHER" id="PTHR48086">
    <property type="entry name" value="SODIUM/PROLINE SYMPORTER-RELATED"/>
    <property type="match status" value="1"/>
</dbReference>
<feature type="transmembrane region" description="Helical" evidence="8">
    <location>
        <begin position="421"/>
        <end position="439"/>
    </location>
</feature>
<dbReference type="Proteomes" id="UP001481677">
    <property type="component" value="Unassembled WGS sequence"/>
</dbReference>
<dbReference type="PANTHER" id="PTHR48086:SF8">
    <property type="entry name" value="MONOCARBOXYLIC ACID PERMEASE"/>
    <property type="match status" value="1"/>
</dbReference>
<dbReference type="CDD" id="cd10322">
    <property type="entry name" value="SLC5sbd"/>
    <property type="match status" value="1"/>
</dbReference>